<name>A0A1X2IV19_9FUNG</name>
<accession>A0A1X2IV19</accession>
<evidence type="ECO:0000313" key="2">
    <source>
        <dbReference type="Proteomes" id="UP000193560"/>
    </source>
</evidence>
<dbReference type="AlphaFoldDB" id="A0A1X2IV19"/>
<feature type="non-terminal residue" evidence="1">
    <location>
        <position position="58"/>
    </location>
</feature>
<dbReference type="EMBL" id="MCGE01000004">
    <property type="protein sequence ID" value="ORZ22656.1"/>
    <property type="molecule type" value="Genomic_DNA"/>
</dbReference>
<comment type="caution">
    <text evidence="1">The sequence shown here is derived from an EMBL/GenBank/DDBJ whole genome shotgun (WGS) entry which is preliminary data.</text>
</comment>
<protein>
    <submittedName>
        <fullName evidence="1">Uncharacterized protein</fullName>
    </submittedName>
</protein>
<dbReference type="Proteomes" id="UP000193560">
    <property type="component" value="Unassembled WGS sequence"/>
</dbReference>
<gene>
    <name evidence="1" type="ORF">BCR42DRAFT_406712</name>
</gene>
<keyword evidence="2" id="KW-1185">Reference proteome</keyword>
<organism evidence="1 2">
    <name type="scientific">Absidia repens</name>
    <dbReference type="NCBI Taxonomy" id="90262"/>
    <lineage>
        <taxon>Eukaryota</taxon>
        <taxon>Fungi</taxon>
        <taxon>Fungi incertae sedis</taxon>
        <taxon>Mucoromycota</taxon>
        <taxon>Mucoromycotina</taxon>
        <taxon>Mucoromycetes</taxon>
        <taxon>Mucorales</taxon>
        <taxon>Cunninghamellaceae</taxon>
        <taxon>Absidia</taxon>
    </lineage>
</organism>
<evidence type="ECO:0000313" key="1">
    <source>
        <dbReference type="EMBL" id="ORZ22656.1"/>
    </source>
</evidence>
<sequence>MVKEDKGNEIELILTTSFYLIEFGKLRVLFIKIKTHIFMAKNMRLNQHQRKDILNFPI</sequence>
<reference evidence="1 2" key="1">
    <citation type="submission" date="2016-07" db="EMBL/GenBank/DDBJ databases">
        <title>Pervasive Adenine N6-methylation of Active Genes in Fungi.</title>
        <authorList>
            <consortium name="DOE Joint Genome Institute"/>
            <person name="Mondo S.J."/>
            <person name="Dannebaum R.O."/>
            <person name="Kuo R.C."/>
            <person name="Labutti K."/>
            <person name="Haridas S."/>
            <person name="Kuo A."/>
            <person name="Salamov A."/>
            <person name="Ahrendt S.R."/>
            <person name="Lipzen A."/>
            <person name="Sullivan W."/>
            <person name="Andreopoulos W.B."/>
            <person name="Clum A."/>
            <person name="Lindquist E."/>
            <person name="Daum C."/>
            <person name="Ramamoorthy G.K."/>
            <person name="Gryganskyi A."/>
            <person name="Culley D."/>
            <person name="Magnuson J.K."/>
            <person name="James T.Y."/>
            <person name="O'Malley M.A."/>
            <person name="Stajich J.E."/>
            <person name="Spatafora J.W."/>
            <person name="Visel A."/>
            <person name="Grigoriev I.V."/>
        </authorList>
    </citation>
    <scope>NUCLEOTIDE SEQUENCE [LARGE SCALE GENOMIC DNA]</scope>
    <source>
        <strain evidence="1 2">NRRL 1336</strain>
    </source>
</reference>
<proteinExistence type="predicted"/>